<feature type="compositionally biased region" description="Low complexity" evidence="9">
    <location>
        <begin position="174"/>
        <end position="189"/>
    </location>
</feature>
<accession>A0A0C2XX50</accession>
<keyword evidence="4" id="KW-0862">Zinc</keyword>
<feature type="region of interest" description="Disordered" evidence="9">
    <location>
        <begin position="144"/>
        <end position="197"/>
    </location>
</feature>
<organism evidence="11 12">
    <name type="scientific">Serendipita vermifera MAFF 305830</name>
    <dbReference type="NCBI Taxonomy" id="933852"/>
    <lineage>
        <taxon>Eukaryota</taxon>
        <taxon>Fungi</taxon>
        <taxon>Dikarya</taxon>
        <taxon>Basidiomycota</taxon>
        <taxon>Agaricomycotina</taxon>
        <taxon>Agaricomycetes</taxon>
        <taxon>Sebacinales</taxon>
        <taxon>Serendipitaceae</taxon>
        <taxon>Serendipita</taxon>
    </lineage>
</organism>
<evidence type="ECO:0000256" key="9">
    <source>
        <dbReference type="SAM" id="MobiDB-lite"/>
    </source>
</evidence>
<dbReference type="SUPFAM" id="SSF57667">
    <property type="entry name" value="beta-beta-alpha zinc fingers"/>
    <property type="match status" value="1"/>
</dbReference>
<evidence type="ECO:0000256" key="2">
    <source>
        <dbReference type="ARBA" id="ARBA00022723"/>
    </source>
</evidence>
<evidence type="ECO:0000256" key="5">
    <source>
        <dbReference type="ARBA" id="ARBA00023015"/>
    </source>
</evidence>
<evidence type="ECO:0000256" key="7">
    <source>
        <dbReference type="ARBA" id="ARBA00023242"/>
    </source>
</evidence>
<evidence type="ECO:0000256" key="4">
    <source>
        <dbReference type="ARBA" id="ARBA00022833"/>
    </source>
</evidence>
<feature type="domain" description="C2H2-type" evidence="10">
    <location>
        <begin position="125"/>
        <end position="155"/>
    </location>
</feature>
<keyword evidence="5" id="KW-0805">Transcription regulation</keyword>
<evidence type="ECO:0000313" key="11">
    <source>
        <dbReference type="EMBL" id="KIM33442.1"/>
    </source>
</evidence>
<dbReference type="SMART" id="SM00355">
    <property type="entry name" value="ZnF_C2H2"/>
    <property type="match status" value="2"/>
</dbReference>
<dbReference type="PANTHER" id="PTHR46179">
    <property type="entry name" value="ZINC FINGER PROTEIN"/>
    <property type="match status" value="1"/>
</dbReference>
<dbReference type="InterPro" id="IPR051061">
    <property type="entry name" value="Zinc_finger_trans_reg"/>
</dbReference>
<comment type="subcellular location">
    <subcellularLocation>
        <location evidence="1">Nucleus</location>
    </subcellularLocation>
</comment>
<dbReference type="InterPro" id="IPR036236">
    <property type="entry name" value="Znf_C2H2_sf"/>
</dbReference>
<dbReference type="Proteomes" id="UP000054097">
    <property type="component" value="Unassembled WGS sequence"/>
</dbReference>
<feature type="compositionally biased region" description="Low complexity" evidence="9">
    <location>
        <begin position="73"/>
        <end position="85"/>
    </location>
</feature>
<dbReference type="PROSITE" id="PS00028">
    <property type="entry name" value="ZINC_FINGER_C2H2_1"/>
    <property type="match status" value="2"/>
</dbReference>
<proteinExistence type="predicted"/>
<sequence>MSRSSSSSAERDQMDEMEWIPSATASAIPPIPMPSLMSHPPLRLQRKPIPGTILKGLPGPSPPLPTPLPPISSPHDPSSLRASPQPFAPEEPPEEAMIPCPFCPAVFKKVGHLNRHTLKHTGTRFACQVPGCDKTFSRLDNMRTHMKNMHPPSPSPSSSLQAKSFVKNHNGYVSTNSSSRPTSSEQPRQTTYYRPVS</sequence>
<gene>
    <name evidence="11" type="ORF">M408DRAFT_326159</name>
</gene>
<keyword evidence="12" id="KW-1185">Reference proteome</keyword>
<feature type="compositionally biased region" description="Pro residues" evidence="9">
    <location>
        <begin position="59"/>
        <end position="72"/>
    </location>
</feature>
<keyword evidence="2" id="KW-0479">Metal-binding</keyword>
<dbReference type="STRING" id="933852.A0A0C2XX50"/>
<dbReference type="InterPro" id="IPR013087">
    <property type="entry name" value="Znf_C2H2_type"/>
</dbReference>
<evidence type="ECO:0000256" key="6">
    <source>
        <dbReference type="ARBA" id="ARBA00023163"/>
    </source>
</evidence>
<dbReference type="AlphaFoldDB" id="A0A0C2XX50"/>
<feature type="compositionally biased region" description="Low complexity" evidence="9">
    <location>
        <begin position="20"/>
        <end position="42"/>
    </location>
</feature>
<feature type="domain" description="C2H2-type" evidence="10">
    <location>
        <begin position="98"/>
        <end position="125"/>
    </location>
</feature>
<dbReference type="Pfam" id="PF00096">
    <property type="entry name" value="zf-C2H2"/>
    <property type="match status" value="2"/>
</dbReference>
<reference evidence="11 12" key="1">
    <citation type="submission" date="2014-04" db="EMBL/GenBank/DDBJ databases">
        <authorList>
            <consortium name="DOE Joint Genome Institute"/>
            <person name="Kuo A."/>
            <person name="Zuccaro A."/>
            <person name="Kohler A."/>
            <person name="Nagy L.G."/>
            <person name="Floudas D."/>
            <person name="Copeland A."/>
            <person name="Barry K.W."/>
            <person name="Cichocki N."/>
            <person name="Veneault-Fourrey C."/>
            <person name="LaButti K."/>
            <person name="Lindquist E.A."/>
            <person name="Lipzen A."/>
            <person name="Lundell T."/>
            <person name="Morin E."/>
            <person name="Murat C."/>
            <person name="Sun H."/>
            <person name="Tunlid A."/>
            <person name="Henrissat B."/>
            <person name="Grigoriev I.V."/>
            <person name="Hibbett D.S."/>
            <person name="Martin F."/>
            <person name="Nordberg H.P."/>
            <person name="Cantor M.N."/>
            <person name="Hua S.X."/>
        </authorList>
    </citation>
    <scope>NUCLEOTIDE SEQUENCE [LARGE SCALE GENOMIC DNA]</scope>
    <source>
        <strain evidence="11 12">MAFF 305830</strain>
    </source>
</reference>
<dbReference type="HOGENOM" id="CLU_1482563_0_0_1"/>
<dbReference type="PROSITE" id="PS50157">
    <property type="entry name" value="ZINC_FINGER_C2H2_2"/>
    <property type="match status" value="2"/>
</dbReference>
<feature type="region of interest" description="Disordered" evidence="9">
    <location>
        <begin position="1"/>
        <end position="94"/>
    </location>
</feature>
<evidence type="ECO:0000256" key="8">
    <source>
        <dbReference type="PROSITE-ProRule" id="PRU00042"/>
    </source>
</evidence>
<dbReference type="GO" id="GO:0005634">
    <property type="term" value="C:nucleus"/>
    <property type="evidence" value="ECO:0007669"/>
    <property type="project" value="UniProtKB-SubCell"/>
</dbReference>
<keyword evidence="7" id="KW-0539">Nucleus</keyword>
<dbReference type="PANTHER" id="PTHR46179:SF13">
    <property type="entry name" value="C2H2-TYPE DOMAIN-CONTAINING PROTEIN"/>
    <property type="match status" value="1"/>
</dbReference>
<evidence type="ECO:0000256" key="1">
    <source>
        <dbReference type="ARBA" id="ARBA00004123"/>
    </source>
</evidence>
<keyword evidence="3 8" id="KW-0863">Zinc-finger</keyword>
<dbReference type="GO" id="GO:0006357">
    <property type="term" value="P:regulation of transcription by RNA polymerase II"/>
    <property type="evidence" value="ECO:0007669"/>
    <property type="project" value="TreeGrafter"/>
</dbReference>
<reference evidence="12" key="2">
    <citation type="submission" date="2015-01" db="EMBL/GenBank/DDBJ databases">
        <title>Evolutionary Origins and Diversification of the Mycorrhizal Mutualists.</title>
        <authorList>
            <consortium name="DOE Joint Genome Institute"/>
            <consortium name="Mycorrhizal Genomics Consortium"/>
            <person name="Kohler A."/>
            <person name="Kuo A."/>
            <person name="Nagy L.G."/>
            <person name="Floudas D."/>
            <person name="Copeland A."/>
            <person name="Barry K.W."/>
            <person name="Cichocki N."/>
            <person name="Veneault-Fourrey C."/>
            <person name="LaButti K."/>
            <person name="Lindquist E.A."/>
            <person name="Lipzen A."/>
            <person name="Lundell T."/>
            <person name="Morin E."/>
            <person name="Murat C."/>
            <person name="Riley R."/>
            <person name="Ohm R."/>
            <person name="Sun H."/>
            <person name="Tunlid A."/>
            <person name="Henrissat B."/>
            <person name="Grigoriev I.V."/>
            <person name="Hibbett D.S."/>
            <person name="Martin F."/>
        </authorList>
    </citation>
    <scope>NUCLEOTIDE SEQUENCE [LARGE SCALE GENOMIC DNA]</scope>
    <source>
        <strain evidence="12">MAFF 305830</strain>
    </source>
</reference>
<dbReference type="OrthoDB" id="654211at2759"/>
<protein>
    <recommendedName>
        <fullName evidence="10">C2H2-type domain-containing protein</fullName>
    </recommendedName>
</protein>
<dbReference type="EMBL" id="KN824278">
    <property type="protein sequence ID" value="KIM33442.1"/>
    <property type="molecule type" value="Genomic_DNA"/>
</dbReference>
<name>A0A0C2XX50_SERVB</name>
<keyword evidence="6" id="KW-0804">Transcription</keyword>
<evidence type="ECO:0000313" key="12">
    <source>
        <dbReference type="Proteomes" id="UP000054097"/>
    </source>
</evidence>
<evidence type="ECO:0000256" key="3">
    <source>
        <dbReference type="ARBA" id="ARBA00022771"/>
    </source>
</evidence>
<dbReference type="GO" id="GO:0008270">
    <property type="term" value="F:zinc ion binding"/>
    <property type="evidence" value="ECO:0007669"/>
    <property type="project" value="UniProtKB-KW"/>
</dbReference>
<dbReference type="Gene3D" id="3.30.160.60">
    <property type="entry name" value="Classic Zinc Finger"/>
    <property type="match status" value="2"/>
</dbReference>
<evidence type="ECO:0000259" key="10">
    <source>
        <dbReference type="PROSITE" id="PS50157"/>
    </source>
</evidence>